<evidence type="ECO:0000313" key="4">
    <source>
        <dbReference type="Proteomes" id="UP001529510"/>
    </source>
</evidence>
<dbReference type="Proteomes" id="UP001529510">
    <property type="component" value="Unassembled WGS sequence"/>
</dbReference>
<keyword evidence="1" id="KW-0175">Coiled coil</keyword>
<feature type="coiled-coil region" evidence="1">
    <location>
        <begin position="31"/>
        <end position="79"/>
    </location>
</feature>
<evidence type="ECO:0000313" key="3">
    <source>
        <dbReference type="EMBL" id="KAL0177044.1"/>
    </source>
</evidence>
<gene>
    <name evidence="3" type="ORF">M9458_025938</name>
</gene>
<dbReference type="PANTHER" id="PTHR21448">
    <property type="entry name" value="SMOOTH MUSCLE MYOSIN HEAVY CHAIN-RELATED"/>
    <property type="match status" value="1"/>
</dbReference>
<dbReference type="PANTHER" id="PTHR21448:SF0">
    <property type="entry name" value="PROTEIN PHOSPHATASE 1 REGULATORY SUBUNIT 21"/>
    <property type="match status" value="1"/>
</dbReference>
<dbReference type="Pfam" id="PF10205">
    <property type="entry name" value="KLRAQ"/>
    <property type="match status" value="1"/>
</dbReference>
<dbReference type="EMBL" id="JAMKFB020000013">
    <property type="protein sequence ID" value="KAL0177044.1"/>
    <property type="molecule type" value="Genomic_DNA"/>
</dbReference>
<evidence type="ECO:0000259" key="2">
    <source>
        <dbReference type="SMART" id="SM01254"/>
    </source>
</evidence>
<proteinExistence type="predicted"/>
<organism evidence="3 4">
    <name type="scientific">Cirrhinus mrigala</name>
    <name type="common">Mrigala</name>
    <dbReference type="NCBI Taxonomy" id="683832"/>
    <lineage>
        <taxon>Eukaryota</taxon>
        <taxon>Metazoa</taxon>
        <taxon>Chordata</taxon>
        <taxon>Craniata</taxon>
        <taxon>Vertebrata</taxon>
        <taxon>Euteleostomi</taxon>
        <taxon>Actinopterygii</taxon>
        <taxon>Neopterygii</taxon>
        <taxon>Teleostei</taxon>
        <taxon>Ostariophysi</taxon>
        <taxon>Cypriniformes</taxon>
        <taxon>Cyprinidae</taxon>
        <taxon>Labeoninae</taxon>
        <taxon>Labeonini</taxon>
        <taxon>Cirrhinus</taxon>
    </lineage>
</organism>
<evidence type="ECO:0000256" key="1">
    <source>
        <dbReference type="SAM" id="Coils"/>
    </source>
</evidence>
<feature type="non-terminal residue" evidence="3">
    <location>
        <position position="1"/>
    </location>
</feature>
<accession>A0ABD0PSM2</accession>
<protein>
    <recommendedName>
        <fullName evidence="2">Protein phosphatase 1 regulatory subunit 21 N-terminal domain-containing protein</fullName>
    </recommendedName>
</protein>
<keyword evidence="4" id="KW-1185">Reference proteome</keyword>
<dbReference type="SMART" id="SM01254">
    <property type="entry name" value="KLRAQ"/>
    <property type="match status" value="1"/>
</dbReference>
<feature type="non-terminal residue" evidence="3">
    <location>
        <position position="84"/>
    </location>
</feature>
<feature type="domain" description="Protein phosphatase 1 regulatory subunit 21 N-terminal" evidence="2">
    <location>
        <begin position="1"/>
        <end position="84"/>
    </location>
</feature>
<sequence>LRAQNQVLKKAVVDEQTTSNSLKVSADISPVHAVEDELKQKEQSLRKVEQEMDSLSFRNQQLTKRVELLQEELLLSESKNKKSK</sequence>
<comment type="caution">
    <text evidence="3">The sequence shown here is derived from an EMBL/GenBank/DDBJ whole genome shotgun (WGS) entry which is preliminary data.</text>
</comment>
<dbReference type="InterPro" id="IPR040024">
    <property type="entry name" value="PPP1R21"/>
</dbReference>
<dbReference type="InterPro" id="IPR019343">
    <property type="entry name" value="PPP1R21_N"/>
</dbReference>
<dbReference type="AlphaFoldDB" id="A0ABD0PSM2"/>
<reference evidence="3 4" key="1">
    <citation type="submission" date="2024-05" db="EMBL/GenBank/DDBJ databases">
        <title>Genome sequencing and assembly of Indian major carp, Cirrhinus mrigala (Hamilton, 1822).</title>
        <authorList>
            <person name="Mohindra V."/>
            <person name="Chowdhury L.M."/>
            <person name="Lal K."/>
            <person name="Jena J.K."/>
        </authorList>
    </citation>
    <scope>NUCLEOTIDE SEQUENCE [LARGE SCALE GENOMIC DNA]</scope>
    <source>
        <strain evidence="3">CM1030</strain>
        <tissue evidence="3">Blood</tissue>
    </source>
</reference>
<name>A0ABD0PSM2_CIRMR</name>